<feature type="region of interest" description="Disordered" evidence="1">
    <location>
        <begin position="59"/>
        <end position="94"/>
    </location>
</feature>
<protein>
    <submittedName>
        <fullName evidence="2">Uncharacterized protein</fullName>
    </submittedName>
</protein>
<gene>
    <name evidence="2" type="ORF">E2562_038419</name>
</gene>
<dbReference type="AlphaFoldDB" id="A0A6G1EF52"/>
<dbReference type="EMBL" id="SPHZ02000004">
    <property type="protein sequence ID" value="KAF0922573.1"/>
    <property type="molecule type" value="Genomic_DNA"/>
</dbReference>
<name>A0A6G1EF52_9ORYZ</name>
<evidence type="ECO:0000313" key="3">
    <source>
        <dbReference type="Proteomes" id="UP000479710"/>
    </source>
</evidence>
<accession>A0A6G1EF52</accession>
<reference evidence="2 3" key="1">
    <citation type="submission" date="2019-11" db="EMBL/GenBank/DDBJ databases">
        <title>Whole genome sequence of Oryza granulata.</title>
        <authorList>
            <person name="Li W."/>
        </authorList>
    </citation>
    <scope>NUCLEOTIDE SEQUENCE [LARGE SCALE GENOMIC DNA]</scope>
    <source>
        <strain evidence="3">cv. Menghai</strain>
        <tissue evidence="2">Leaf</tissue>
    </source>
</reference>
<evidence type="ECO:0000313" key="2">
    <source>
        <dbReference type="EMBL" id="KAF0922573.1"/>
    </source>
</evidence>
<feature type="non-terminal residue" evidence="2">
    <location>
        <position position="1"/>
    </location>
</feature>
<sequence length="127" mass="14433">PLHVPIEKADGIPKDHWRQSHFPRCRRCSTELELALDRWPKMPFRHRALSLIRSAAAGVASPFRPPQSKSDHVTAAAFPPQHQEQDAPRIPQIGAARREIDCRLPCLRPNSAVSDLPQPYPRRRPTT</sequence>
<keyword evidence="3" id="KW-1185">Reference proteome</keyword>
<evidence type="ECO:0000256" key="1">
    <source>
        <dbReference type="SAM" id="MobiDB-lite"/>
    </source>
</evidence>
<organism evidence="2 3">
    <name type="scientific">Oryza meyeriana var. granulata</name>
    <dbReference type="NCBI Taxonomy" id="110450"/>
    <lineage>
        <taxon>Eukaryota</taxon>
        <taxon>Viridiplantae</taxon>
        <taxon>Streptophyta</taxon>
        <taxon>Embryophyta</taxon>
        <taxon>Tracheophyta</taxon>
        <taxon>Spermatophyta</taxon>
        <taxon>Magnoliopsida</taxon>
        <taxon>Liliopsida</taxon>
        <taxon>Poales</taxon>
        <taxon>Poaceae</taxon>
        <taxon>BOP clade</taxon>
        <taxon>Oryzoideae</taxon>
        <taxon>Oryzeae</taxon>
        <taxon>Oryzinae</taxon>
        <taxon>Oryza</taxon>
        <taxon>Oryza meyeriana</taxon>
    </lineage>
</organism>
<proteinExistence type="predicted"/>
<comment type="caution">
    <text evidence="2">The sequence shown here is derived from an EMBL/GenBank/DDBJ whole genome shotgun (WGS) entry which is preliminary data.</text>
</comment>
<feature type="region of interest" description="Disordered" evidence="1">
    <location>
        <begin position="108"/>
        <end position="127"/>
    </location>
</feature>
<dbReference type="Proteomes" id="UP000479710">
    <property type="component" value="Unassembled WGS sequence"/>
</dbReference>